<evidence type="ECO:0000313" key="4">
    <source>
        <dbReference type="Proteomes" id="UP000822688"/>
    </source>
</evidence>
<name>A0A8T0IBX1_CERPU</name>
<evidence type="ECO:0000256" key="1">
    <source>
        <dbReference type="SAM" id="Coils"/>
    </source>
</evidence>
<dbReference type="Proteomes" id="UP000822688">
    <property type="component" value="Chromosome 4"/>
</dbReference>
<accession>A0A8T0IBX1</accession>
<evidence type="ECO:0000256" key="2">
    <source>
        <dbReference type="SAM" id="MobiDB-lite"/>
    </source>
</evidence>
<feature type="coiled-coil region" evidence="1">
    <location>
        <begin position="234"/>
        <end position="261"/>
    </location>
</feature>
<sequence>MAAPPQEPVNLEEKCKEQEDEIKKLRECLAIIGSGQGDMREAKILELFKKNRVLNLQLERERLRNSNTKKAMAVMQQELLNAQQPKQDDSSIRQGLEYWVDKFHRANKKLEITQASESILEKQIQRLHYVLQREVGEHIPIAKVIEEGTGWVGRSELISKLKGKVEELRAQVKALQPAPIEGYNTIQNDERRTVEILHRNELERMDGERRLQYDKLIHDFLTLRASWGMQKKRLDGVIARRNILEKEIRGAKAKMQILLTKSINDDLLIQALTIELAAARQANGPPYPKPGGPLQLDHHARCHKLAASFHELKSQCHEQEMTLKCQGEIIQTFQDTVEDPSCGDWCTSALYQESHQSETKFAPEEDRDPNDDGTKDPPYFLEALLEQFD</sequence>
<evidence type="ECO:0000313" key="3">
    <source>
        <dbReference type="EMBL" id="KAG0580406.1"/>
    </source>
</evidence>
<proteinExistence type="predicted"/>
<dbReference type="InterPro" id="IPR038929">
    <property type="entry name" value="CCDC13"/>
</dbReference>
<feature type="compositionally biased region" description="Basic and acidic residues" evidence="2">
    <location>
        <begin position="356"/>
        <end position="375"/>
    </location>
</feature>
<organism evidence="3 4">
    <name type="scientific">Ceratodon purpureus</name>
    <name type="common">Fire moss</name>
    <name type="synonym">Dicranum purpureum</name>
    <dbReference type="NCBI Taxonomy" id="3225"/>
    <lineage>
        <taxon>Eukaryota</taxon>
        <taxon>Viridiplantae</taxon>
        <taxon>Streptophyta</taxon>
        <taxon>Embryophyta</taxon>
        <taxon>Bryophyta</taxon>
        <taxon>Bryophytina</taxon>
        <taxon>Bryopsida</taxon>
        <taxon>Dicranidae</taxon>
        <taxon>Pseudoditrichales</taxon>
        <taxon>Ditrichaceae</taxon>
        <taxon>Ceratodon</taxon>
    </lineage>
</organism>
<feature type="region of interest" description="Disordered" evidence="2">
    <location>
        <begin position="356"/>
        <end position="379"/>
    </location>
</feature>
<keyword evidence="1" id="KW-0175">Coiled coil</keyword>
<reference evidence="3" key="1">
    <citation type="submission" date="2020-06" db="EMBL/GenBank/DDBJ databases">
        <title>WGS assembly of Ceratodon purpureus strain R40.</title>
        <authorList>
            <person name="Carey S.B."/>
            <person name="Jenkins J."/>
            <person name="Shu S."/>
            <person name="Lovell J.T."/>
            <person name="Sreedasyam A."/>
            <person name="Maumus F."/>
            <person name="Tiley G.P."/>
            <person name="Fernandez-Pozo N."/>
            <person name="Barry K."/>
            <person name="Chen C."/>
            <person name="Wang M."/>
            <person name="Lipzen A."/>
            <person name="Daum C."/>
            <person name="Saski C.A."/>
            <person name="Payton A.C."/>
            <person name="Mcbreen J.C."/>
            <person name="Conrad R.E."/>
            <person name="Kollar L.M."/>
            <person name="Olsson S."/>
            <person name="Huttunen S."/>
            <person name="Landis J.B."/>
            <person name="Wickett N.J."/>
            <person name="Johnson M.G."/>
            <person name="Rensing S.A."/>
            <person name="Grimwood J."/>
            <person name="Schmutz J."/>
            <person name="Mcdaniel S.F."/>
        </authorList>
    </citation>
    <scope>NUCLEOTIDE SEQUENCE</scope>
    <source>
        <strain evidence="3">R40</strain>
    </source>
</reference>
<protein>
    <submittedName>
        <fullName evidence="3">Uncharacterized protein</fullName>
    </submittedName>
</protein>
<dbReference type="PANTHER" id="PTHR31935:SF1">
    <property type="entry name" value="COILED-COIL DOMAIN-CONTAINING PROTEIN 13"/>
    <property type="match status" value="1"/>
</dbReference>
<dbReference type="PANTHER" id="PTHR31935">
    <property type="entry name" value="COILED-COIL DOMAIN-CONTAINING PROTEIN 13"/>
    <property type="match status" value="1"/>
</dbReference>
<dbReference type="EMBL" id="CM026424">
    <property type="protein sequence ID" value="KAG0580406.1"/>
    <property type="molecule type" value="Genomic_DNA"/>
</dbReference>
<gene>
    <name evidence="3" type="ORF">KC19_4G170800</name>
</gene>
<keyword evidence="4" id="KW-1185">Reference proteome</keyword>
<dbReference type="AlphaFoldDB" id="A0A8T0IBX1"/>
<comment type="caution">
    <text evidence="3">The sequence shown here is derived from an EMBL/GenBank/DDBJ whole genome shotgun (WGS) entry which is preliminary data.</text>
</comment>